<evidence type="ECO:0000313" key="11">
    <source>
        <dbReference type="EMBL" id="TKB97582.1"/>
    </source>
</evidence>
<keyword evidence="4 9" id="KW-1133">Transmembrane helix</keyword>
<dbReference type="Gene3D" id="3.40.720.10">
    <property type="entry name" value="Alkaline Phosphatase, subunit A"/>
    <property type="match status" value="1"/>
</dbReference>
<evidence type="ECO:0000313" key="12">
    <source>
        <dbReference type="Proteomes" id="UP000308181"/>
    </source>
</evidence>
<dbReference type="OrthoDB" id="9777768at2"/>
<dbReference type="PIRSF" id="PIRSF005091">
    <property type="entry name" value="Mmb_sulf_HI1246"/>
    <property type="match status" value="1"/>
</dbReference>
<evidence type="ECO:0000259" key="10">
    <source>
        <dbReference type="Pfam" id="PF00884"/>
    </source>
</evidence>
<dbReference type="CDD" id="cd16015">
    <property type="entry name" value="LTA_synthase"/>
    <property type="match status" value="1"/>
</dbReference>
<dbReference type="PANTHER" id="PTHR47371">
    <property type="entry name" value="LIPOTEICHOIC ACID SYNTHASE"/>
    <property type="match status" value="1"/>
</dbReference>
<keyword evidence="7" id="KW-0464">Manganese</keyword>
<evidence type="ECO:0000256" key="6">
    <source>
        <dbReference type="PIRSR" id="PIRSR005091-1"/>
    </source>
</evidence>
<dbReference type="SUPFAM" id="SSF53649">
    <property type="entry name" value="Alkaline phosphatase-like"/>
    <property type="match status" value="1"/>
</dbReference>
<dbReference type="GO" id="GO:0005886">
    <property type="term" value="C:plasma membrane"/>
    <property type="evidence" value="ECO:0007669"/>
    <property type="project" value="UniProtKB-SubCell"/>
</dbReference>
<comment type="subcellular location">
    <subcellularLocation>
        <location evidence="1">Cell membrane</location>
        <topology evidence="1">Multi-pass membrane protein</topology>
    </subcellularLocation>
</comment>
<feature type="transmembrane region" description="Helical" evidence="9">
    <location>
        <begin position="87"/>
        <end position="106"/>
    </location>
</feature>
<dbReference type="Pfam" id="PF00884">
    <property type="entry name" value="Sulfatase"/>
    <property type="match status" value="1"/>
</dbReference>
<sequence>MFNSILKNRFSLFISFAIFFLSFSFIVRSILLVISYSKADFIILNLLEIYTKGFIYDFGVSLYFSFFYICFIVLIPQKFNNSLFNKIGTYFFLFLMVMISLFTFFAELTFWQEFESRFNFIAVDYLIYTYEVINNINESYPLPILIGSVIGLTIIVLYTFSKLHLFDFTFKSETRFKPRLVAFSIILITLFCYSFFITNSWAEKGDNRYKNELAKAGVYSFFSAFKNNELNYQEFYSLLNDDEAFRDIKAQLNIQQENQFKAKSIHRYIKSTHTEQQPNVIMITIESFSADFMNHFGNTRNITPNLDLLADSSILFTDMYATGTRTVRGMEALTLAIPPTPGSSIVRRPNNNHLFTIGSVFENKGYQSTFFYGGDGYFDNMNQYFSGNGYDIVDRGRNLTVGDKYETNRKLIPDEEVSFENAWGISDGDLYNQVIKDADLKFSHHQKFYDFVMTTSNHRPFTYPSGKIDIPSGSGREGAVKYTDYAIGDFINKIKNKAWFKNTVIIFVADHCASSAGKNEIDISKYHIPCMIYNLKGTAHQNINQMTSQIDLYPTLFDLLGWNYDSNFYGLNALVQNYSPRIILGTYQKLAYMKKDSLVILSPQRQVETYIYNKESNEQKPAHFPKPIIKHAIANYQTAYDLFKNDGLKIK</sequence>
<proteinExistence type="predicted"/>
<evidence type="ECO:0000256" key="2">
    <source>
        <dbReference type="ARBA" id="ARBA00022475"/>
    </source>
</evidence>
<feature type="binding site" evidence="8">
    <location>
        <position position="326"/>
    </location>
    <ligand>
        <name>Mn(2+)</name>
        <dbReference type="ChEBI" id="CHEBI:29035"/>
    </ligand>
</feature>
<comment type="caution">
    <text evidence="11">The sequence shown here is derived from an EMBL/GenBank/DDBJ whole genome shotgun (WGS) entry which is preliminary data.</text>
</comment>
<dbReference type="InterPro" id="IPR050448">
    <property type="entry name" value="OpgB/LTA_synthase_biosynth"/>
</dbReference>
<keyword evidence="2" id="KW-1003">Cell membrane</keyword>
<feature type="transmembrane region" description="Helical" evidence="9">
    <location>
        <begin position="140"/>
        <end position="160"/>
    </location>
</feature>
<keyword evidence="3 9" id="KW-0812">Transmembrane</keyword>
<evidence type="ECO:0000256" key="9">
    <source>
        <dbReference type="SAM" id="Phobius"/>
    </source>
</evidence>
<dbReference type="InterPro" id="IPR012160">
    <property type="entry name" value="LtaS-like"/>
</dbReference>
<evidence type="ECO:0000256" key="3">
    <source>
        <dbReference type="ARBA" id="ARBA00022692"/>
    </source>
</evidence>
<reference evidence="11 12" key="1">
    <citation type="submission" date="2019-04" db="EMBL/GenBank/DDBJ databases">
        <title>Pedobacter sp. AR-3-17 sp. nov., isolated from Arctic soil.</title>
        <authorList>
            <person name="Dahal R.H."/>
            <person name="Kim D.-U."/>
        </authorList>
    </citation>
    <scope>NUCLEOTIDE SEQUENCE [LARGE SCALE GENOMIC DNA]</scope>
    <source>
        <strain evidence="11 12">AR-3-17</strain>
    </source>
</reference>
<feature type="binding site" evidence="8">
    <location>
        <position position="511"/>
    </location>
    <ligand>
        <name>Mn(2+)</name>
        <dbReference type="ChEBI" id="CHEBI:29035"/>
    </ligand>
</feature>
<feature type="transmembrane region" description="Helical" evidence="9">
    <location>
        <begin position="54"/>
        <end position="75"/>
    </location>
</feature>
<feature type="binding site" evidence="8">
    <location>
        <position position="286"/>
    </location>
    <ligand>
        <name>Mn(2+)</name>
        <dbReference type="ChEBI" id="CHEBI:29035"/>
    </ligand>
</feature>
<keyword evidence="5 9" id="KW-0472">Membrane</keyword>
<evidence type="ECO:0000256" key="1">
    <source>
        <dbReference type="ARBA" id="ARBA00004651"/>
    </source>
</evidence>
<dbReference type="AlphaFoldDB" id="A0A4U1BX58"/>
<dbReference type="Gene3D" id="3.30.1120.80">
    <property type="match status" value="1"/>
</dbReference>
<feature type="transmembrane region" description="Helical" evidence="9">
    <location>
        <begin position="180"/>
        <end position="202"/>
    </location>
</feature>
<feature type="active site" evidence="6">
    <location>
        <position position="326"/>
    </location>
</feature>
<evidence type="ECO:0000256" key="8">
    <source>
        <dbReference type="PIRSR" id="PIRSR005091-3"/>
    </source>
</evidence>
<evidence type="ECO:0000256" key="5">
    <source>
        <dbReference type="ARBA" id="ARBA00023136"/>
    </source>
</evidence>
<dbReference type="EMBL" id="SWBP01000003">
    <property type="protein sequence ID" value="TKB97582.1"/>
    <property type="molecule type" value="Genomic_DNA"/>
</dbReference>
<dbReference type="PANTHER" id="PTHR47371:SF3">
    <property type="entry name" value="PHOSPHOGLYCEROL TRANSFERASE I"/>
    <property type="match status" value="1"/>
</dbReference>
<feature type="binding site" evidence="7">
    <location>
        <position position="458"/>
    </location>
    <ligand>
        <name>substrate</name>
    </ligand>
</feature>
<evidence type="ECO:0000256" key="4">
    <source>
        <dbReference type="ARBA" id="ARBA00022989"/>
    </source>
</evidence>
<dbReference type="InterPro" id="IPR017850">
    <property type="entry name" value="Alkaline_phosphatase_core_sf"/>
</dbReference>
<organism evidence="11 12">
    <name type="scientific">Pedobacter cryophilus</name>
    <dbReference type="NCBI Taxonomy" id="2571271"/>
    <lineage>
        <taxon>Bacteria</taxon>
        <taxon>Pseudomonadati</taxon>
        <taxon>Bacteroidota</taxon>
        <taxon>Sphingobacteriia</taxon>
        <taxon>Sphingobacteriales</taxon>
        <taxon>Sphingobacteriaceae</taxon>
        <taxon>Pedobacter</taxon>
    </lineage>
</organism>
<gene>
    <name evidence="11" type="ORF">FA046_09430</name>
</gene>
<accession>A0A4U1BX58</accession>
<evidence type="ECO:0000256" key="7">
    <source>
        <dbReference type="PIRSR" id="PIRSR005091-2"/>
    </source>
</evidence>
<protein>
    <submittedName>
        <fullName evidence="11">LTA synthase family protein</fullName>
    </submittedName>
</protein>
<feature type="binding site" evidence="8">
    <location>
        <position position="510"/>
    </location>
    <ligand>
        <name>Mn(2+)</name>
        <dbReference type="ChEBI" id="CHEBI:29035"/>
    </ligand>
</feature>
<dbReference type="Proteomes" id="UP000308181">
    <property type="component" value="Unassembled WGS sequence"/>
</dbReference>
<feature type="domain" description="Sulfatase N-terminal" evidence="10">
    <location>
        <begin position="278"/>
        <end position="561"/>
    </location>
</feature>
<name>A0A4U1BX58_9SPHI</name>
<dbReference type="InterPro" id="IPR000917">
    <property type="entry name" value="Sulfatase_N"/>
</dbReference>
<keyword evidence="12" id="KW-1185">Reference proteome</keyword>
<feature type="transmembrane region" description="Helical" evidence="9">
    <location>
        <begin position="12"/>
        <end position="34"/>
    </location>
</feature>
<dbReference type="GO" id="GO:0046872">
    <property type="term" value="F:metal ion binding"/>
    <property type="evidence" value="ECO:0007669"/>
    <property type="project" value="UniProtKB-KW"/>
</dbReference>
<keyword evidence="7" id="KW-0479">Metal-binding</keyword>